<protein>
    <submittedName>
        <fullName evidence="3">IS110 family transposase</fullName>
    </submittedName>
</protein>
<dbReference type="Pfam" id="PF01548">
    <property type="entry name" value="DEDD_Tnp_IS110"/>
    <property type="match status" value="1"/>
</dbReference>
<feature type="domain" description="Transposase IS116/IS110/IS902 C-terminal" evidence="2">
    <location>
        <begin position="309"/>
        <end position="395"/>
    </location>
</feature>
<reference evidence="4" key="1">
    <citation type="journal article" date="2019" name="Int. J. Syst. Evol. Microbiol.">
        <title>The Global Catalogue of Microorganisms (GCM) 10K type strain sequencing project: providing services to taxonomists for standard genome sequencing and annotation.</title>
        <authorList>
            <consortium name="The Broad Institute Genomics Platform"/>
            <consortium name="The Broad Institute Genome Sequencing Center for Infectious Disease"/>
            <person name="Wu L."/>
            <person name="Ma J."/>
        </authorList>
    </citation>
    <scope>NUCLEOTIDE SEQUENCE [LARGE SCALE GENOMIC DNA]</scope>
    <source>
        <strain evidence="4">KCTC 12907</strain>
    </source>
</reference>
<proteinExistence type="predicted"/>
<dbReference type="NCBIfam" id="NF033542">
    <property type="entry name" value="transpos_IS110"/>
    <property type="match status" value="1"/>
</dbReference>
<dbReference type="RefSeq" id="WP_378049414.1">
    <property type="nucleotide sequence ID" value="NZ_JBHMDN010000020.1"/>
</dbReference>
<dbReference type="EMBL" id="JBHTAI010000008">
    <property type="protein sequence ID" value="MFC7149884.1"/>
    <property type="molecule type" value="Genomic_DNA"/>
</dbReference>
<dbReference type="InterPro" id="IPR003346">
    <property type="entry name" value="Transposase_20"/>
</dbReference>
<evidence type="ECO:0000259" key="1">
    <source>
        <dbReference type="Pfam" id="PF01548"/>
    </source>
</evidence>
<gene>
    <name evidence="3" type="ORF">ACFQMJ_15265</name>
</gene>
<dbReference type="PANTHER" id="PTHR33055:SF13">
    <property type="entry name" value="TRANSPOSASE"/>
    <property type="match status" value="1"/>
</dbReference>
<dbReference type="InterPro" id="IPR047650">
    <property type="entry name" value="Transpos_IS110"/>
</dbReference>
<keyword evidence="4" id="KW-1185">Reference proteome</keyword>
<sequence length="457" mass="51887">MGKSQHIQGLKGTKFSQQLRGVNLEQVLIVSIDAAKLHQKALICNYFGDVIEKPFFFSVSQSGMKFLYDTIEKAIRDTGAVRLFLGIEATGHYYEDIVRQMAVHGYHVQILNAYTTSEERASALSWCKTDDLDLVAIAHAIRNNKATESRLTEGLQRQLRVLTRAKRSEIRKRSSLRMEIRTILDIVWREYQGYAEHQNERAKKIKVFSDLWGKASLFFMEHYPHPALVLQLGENGLRKLSIQHNLKLRTTAIRKLLHVAKESLASDAQTLRPELMVLRMKLQDLRAFDTKIITLEQEIENLLLQTDGRLFLTVPGLGVSLAAELYAEIGNSLDYQHAGQLIKKAGTNPIVKQSGGGAGSYRKISKQGNTHLRYVTYLAGRSLCLHNEDLKPFYERLKSRGKHERASFVAMGNKMLKIAFAMLRDKQPFHSSKASCRLIQEVNKKLNFNCMVTTKAA</sequence>
<dbReference type="Proteomes" id="UP001596378">
    <property type="component" value="Unassembled WGS sequence"/>
</dbReference>
<name>A0ABW2FD91_9BACL</name>
<dbReference type="PANTHER" id="PTHR33055">
    <property type="entry name" value="TRANSPOSASE FOR INSERTION SEQUENCE ELEMENT IS1111A"/>
    <property type="match status" value="1"/>
</dbReference>
<evidence type="ECO:0000313" key="3">
    <source>
        <dbReference type="EMBL" id="MFC7149884.1"/>
    </source>
</evidence>
<evidence type="ECO:0000313" key="4">
    <source>
        <dbReference type="Proteomes" id="UP001596378"/>
    </source>
</evidence>
<evidence type="ECO:0000259" key="2">
    <source>
        <dbReference type="Pfam" id="PF02371"/>
    </source>
</evidence>
<accession>A0ABW2FD91</accession>
<dbReference type="InterPro" id="IPR002525">
    <property type="entry name" value="Transp_IS110-like_N"/>
</dbReference>
<dbReference type="Pfam" id="PF02371">
    <property type="entry name" value="Transposase_20"/>
    <property type="match status" value="1"/>
</dbReference>
<comment type="caution">
    <text evidence="3">The sequence shown here is derived from an EMBL/GenBank/DDBJ whole genome shotgun (WGS) entry which is preliminary data.</text>
</comment>
<organism evidence="3 4">
    <name type="scientific">Cohnella cellulosilytica</name>
    <dbReference type="NCBI Taxonomy" id="986710"/>
    <lineage>
        <taxon>Bacteria</taxon>
        <taxon>Bacillati</taxon>
        <taxon>Bacillota</taxon>
        <taxon>Bacilli</taxon>
        <taxon>Bacillales</taxon>
        <taxon>Paenibacillaceae</taxon>
        <taxon>Cohnella</taxon>
    </lineage>
</organism>
<feature type="domain" description="Transposase IS110-like N-terminal" evidence="1">
    <location>
        <begin position="30"/>
        <end position="187"/>
    </location>
</feature>